<evidence type="ECO:0000256" key="4">
    <source>
        <dbReference type="ARBA" id="ARBA00023163"/>
    </source>
</evidence>
<comment type="caution">
    <text evidence="8">The sequence shown here is derived from an EMBL/GenBank/DDBJ whole genome shotgun (WGS) entry which is preliminary data.</text>
</comment>
<feature type="compositionally biased region" description="Polar residues" evidence="6">
    <location>
        <begin position="136"/>
        <end position="153"/>
    </location>
</feature>
<evidence type="ECO:0000256" key="6">
    <source>
        <dbReference type="SAM" id="MobiDB-lite"/>
    </source>
</evidence>
<dbReference type="PANTHER" id="PTHR47075">
    <property type="entry name" value="TRANSCRIPTION FACTOR BHLH47"/>
    <property type="match status" value="1"/>
</dbReference>
<evidence type="ECO:0000313" key="8">
    <source>
        <dbReference type="EMBL" id="KAK1260940.1"/>
    </source>
</evidence>
<gene>
    <name evidence="8" type="ORF">QJS04_geneDACA013380</name>
</gene>
<feature type="region of interest" description="Disordered" evidence="6">
    <location>
        <begin position="186"/>
        <end position="219"/>
    </location>
</feature>
<reference evidence="8" key="1">
    <citation type="journal article" date="2023" name="Nat. Commun.">
        <title>Diploid and tetraploid genomes of Acorus and the evolution of monocots.</title>
        <authorList>
            <person name="Ma L."/>
            <person name="Liu K.W."/>
            <person name="Li Z."/>
            <person name="Hsiao Y.Y."/>
            <person name="Qi Y."/>
            <person name="Fu T."/>
            <person name="Tang G.D."/>
            <person name="Zhang D."/>
            <person name="Sun W.H."/>
            <person name="Liu D.K."/>
            <person name="Li Y."/>
            <person name="Chen G.Z."/>
            <person name="Liu X.D."/>
            <person name="Liao X.Y."/>
            <person name="Jiang Y.T."/>
            <person name="Yu X."/>
            <person name="Hao Y."/>
            <person name="Huang J."/>
            <person name="Zhao X.W."/>
            <person name="Ke S."/>
            <person name="Chen Y.Y."/>
            <person name="Wu W.L."/>
            <person name="Hsu J.L."/>
            <person name="Lin Y.F."/>
            <person name="Huang M.D."/>
            <person name="Li C.Y."/>
            <person name="Huang L."/>
            <person name="Wang Z.W."/>
            <person name="Zhao X."/>
            <person name="Zhong W.Y."/>
            <person name="Peng D.H."/>
            <person name="Ahmad S."/>
            <person name="Lan S."/>
            <person name="Zhang J.S."/>
            <person name="Tsai W.C."/>
            <person name="Van de Peer Y."/>
            <person name="Liu Z.J."/>
        </authorList>
    </citation>
    <scope>NUCLEOTIDE SEQUENCE</scope>
    <source>
        <strain evidence="8">SCP</strain>
    </source>
</reference>
<feature type="compositionally biased region" description="Polar residues" evidence="6">
    <location>
        <begin position="186"/>
        <end position="197"/>
    </location>
</feature>
<evidence type="ECO:0000256" key="2">
    <source>
        <dbReference type="ARBA" id="ARBA00023015"/>
    </source>
</evidence>
<evidence type="ECO:0000259" key="7">
    <source>
        <dbReference type="PROSITE" id="PS50888"/>
    </source>
</evidence>
<dbReference type="Pfam" id="PF23177">
    <property type="entry name" value="bHLH_IRO3"/>
    <property type="match status" value="1"/>
</dbReference>
<keyword evidence="5" id="KW-0539">Nucleus</keyword>
<dbReference type="Proteomes" id="UP001179952">
    <property type="component" value="Unassembled WGS sequence"/>
</dbReference>
<feature type="domain" description="BHLH" evidence="7">
    <location>
        <begin position="31"/>
        <end position="84"/>
    </location>
</feature>
<name>A0AAV9A9S5_ACOGR</name>
<organism evidence="8 9">
    <name type="scientific">Acorus gramineus</name>
    <name type="common">Dwarf sweet flag</name>
    <dbReference type="NCBI Taxonomy" id="55184"/>
    <lineage>
        <taxon>Eukaryota</taxon>
        <taxon>Viridiplantae</taxon>
        <taxon>Streptophyta</taxon>
        <taxon>Embryophyta</taxon>
        <taxon>Tracheophyta</taxon>
        <taxon>Spermatophyta</taxon>
        <taxon>Magnoliopsida</taxon>
        <taxon>Liliopsida</taxon>
        <taxon>Acoraceae</taxon>
        <taxon>Acorus</taxon>
    </lineage>
</organism>
<dbReference type="EMBL" id="JAUJYN010000011">
    <property type="protein sequence ID" value="KAK1260940.1"/>
    <property type="molecule type" value="Genomic_DNA"/>
</dbReference>
<feature type="region of interest" description="Disordered" evidence="6">
    <location>
        <begin position="130"/>
        <end position="153"/>
    </location>
</feature>
<dbReference type="PROSITE" id="PS50888">
    <property type="entry name" value="BHLH"/>
    <property type="match status" value="1"/>
</dbReference>
<keyword evidence="9" id="KW-1185">Reference proteome</keyword>
<proteinExistence type="inferred from homology"/>
<evidence type="ECO:0000256" key="3">
    <source>
        <dbReference type="ARBA" id="ARBA00023125"/>
    </source>
</evidence>
<dbReference type="InterPro" id="IPR036638">
    <property type="entry name" value="HLH_DNA-bd_sf"/>
</dbReference>
<keyword evidence="3" id="KW-0238">DNA-binding</keyword>
<sequence length="236" mass="26454">MAVSVTGEVDAVAVDPVGRAFSNKKNQGKVPRKIHKAEREKLKRDHLNELFVELGNALELTEPARQNNGKATILGDTTRLLREMLAQVDSLRKENAALLSESHYVTVEKDELKYEKEVLEAEVEKLRNELKKRMQSDPSKWTSGSDSTHPLSQHVTPTLHQYTQHLQTQPSVMGPVFIIPLSRNSAQTQTDMQNPATTPEPPSHVTKPRARYPTPSDSWPLLQLLVSQASVSRRPS</sequence>
<evidence type="ECO:0000313" key="9">
    <source>
        <dbReference type="Proteomes" id="UP001179952"/>
    </source>
</evidence>
<dbReference type="Gene3D" id="4.10.280.10">
    <property type="entry name" value="Helix-loop-helix DNA-binding domain"/>
    <property type="match status" value="1"/>
</dbReference>
<keyword evidence="4" id="KW-0804">Transcription</keyword>
<dbReference type="PANTHER" id="PTHR47075:SF9">
    <property type="entry name" value="TRANSCRIPTION FACTOR BHLH47"/>
    <property type="match status" value="1"/>
</dbReference>
<protein>
    <submittedName>
        <fullName evidence="8">Transcription factor bHLH47</fullName>
    </submittedName>
</protein>
<dbReference type="InterPro" id="IPR057075">
    <property type="entry name" value="bHLH_IRO3"/>
</dbReference>
<keyword evidence="2" id="KW-0805">Transcription regulation</keyword>
<dbReference type="GO" id="GO:0046983">
    <property type="term" value="F:protein dimerization activity"/>
    <property type="evidence" value="ECO:0007669"/>
    <property type="project" value="InterPro"/>
</dbReference>
<dbReference type="GO" id="GO:0003677">
    <property type="term" value="F:DNA binding"/>
    <property type="evidence" value="ECO:0007669"/>
    <property type="project" value="UniProtKB-KW"/>
</dbReference>
<reference evidence="8" key="2">
    <citation type="submission" date="2023-06" db="EMBL/GenBank/DDBJ databases">
        <authorList>
            <person name="Ma L."/>
            <person name="Liu K.-W."/>
            <person name="Li Z."/>
            <person name="Hsiao Y.-Y."/>
            <person name="Qi Y."/>
            <person name="Fu T."/>
            <person name="Tang G."/>
            <person name="Zhang D."/>
            <person name="Sun W.-H."/>
            <person name="Liu D.-K."/>
            <person name="Li Y."/>
            <person name="Chen G.-Z."/>
            <person name="Liu X.-D."/>
            <person name="Liao X.-Y."/>
            <person name="Jiang Y.-T."/>
            <person name="Yu X."/>
            <person name="Hao Y."/>
            <person name="Huang J."/>
            <person name="Zhao X.-W."/>
            <person name="Ke S."/>
            <person name="Chen Y.-Y."/>
            <person name="Wu W.-L."/>
            <person name="Hsu J.-L."/>
            <person name="Lin Y.-F."/>
            <person name="Huang M.-D."/>
            <person name="Li C.-Y."/>
            <person name="Huang L."/>
            <person name="Wang Z.-W."/>
            <person name="Zhao X."/>
            <person name="Zhong W.-Y."/>
            <person name="Peng D.-H."/>
            <person name="Ahmad S."/>
            <person name="Lan S."/>
            <person name="Zhang J.-S."/>
            <person name="Tsai W.-C."/>
            <person name="Van De Peer Y."/>
            <person name="Liu Z.-J."/>
        </authorList>
    </citation>
    <scope>NUCLEOTIDE SEQUENCE</scope>
    <source>
        <strain evidence="8">SCP</strain>
        <tissue evidence="8">Leaves</tissue>
    </source>
</reference>
<evidence type="ECO:0000256" key="1">
    <source>
        <dbReference type="ARBA" id="ARBA00005510"/>
    </source>
</evidence>
<comment type="similarity">
    <text evidence="1">Belongs to the bHLH protein family.</text>
</comment>
<evidence type="ECO:0000256" key="5">
    <source>
        <dbReference type="ARBA" id="ARBA00023242"/>
    </source>
</evidence>
<dbReference type="InterPro" id="IPR011598">
    <property type="entry name" value="bHLH_dom"/>
</dbReference>
<dbReference type="SUPFAM" id="SSF47459">
    <property type="entry name" value="HLH, helix-loop-helix DNA-binding domain"/>
    <property type="match status" value="1"/>
</dbReference>
<accession>A0AAV9A9S5</accession>
<dbReference type="AlphaFoldDB" id="A0AAV9A9S5"/>